<dbReference type="KEGG" id="shg:Sph21_3358"/>
<sequence length="42" mass="4727">MLEFDLSESNYPNAVRIHSYIAFINVMNDAISNSVYCGVIES</sequence>
<gene>
    <name evidence="1" type="ordered locus">Sph21_3358</name>
</gene>
<accession>F4C6Z9</accession>
<dbReference type="EMBL" id="CP002584">
    <property type="protein sequence ID" value="ADZ79898.1"/>
    <property type="molecule type" value="Genomic_DNA"/>
</dbReference>
<dbReference type="PATRIC" id="fig|743722.3.peg.3590"/>
<dbReference type="HOGENOM" id="CLU_3257999_0_0_10"/>
<reference evidence="1" key="1">
    <citation type="submission" date="2011-03" db="EMBL/GenBank/DDBJ databases">
        <title>Complete sequence of Sphingobacterium sp. 21.</title>
        <authorList>
            <consortium name="US DOE Joint Genome Institute"/>
            <person name="Lucas S."/>
            <person name="Copeland A."/>
            <person name="Lapidus A."/>
            <person name="Cheng J.-F."/>
            <person name="Goodwin L."/>
            <person name="Pitluck S."/>
            <person name="Davenport K."/>
            <person name="Detter J.C."/>
            <person name="Han C."/>
            <person name="Tapia R."/>
            <person name="Land M."/>
            <person name="Hauser L."/>
            <person name="Kyrpides N."/>
            <person name="Ivanova N."/>
            <person name="Ovchinnikova G."/>
            <person name="Pagani I."/>
            <person name="Siebers A.K."/>
            <person name="Allgaier M."/>
            <person name="Thelen M.P."/>
            <person name="Hugenholtz P."/>
            <person name="Woyke T."/>
        </authorList>
    </citation>
    <scope>NUCLEOTIDE SEQUENCE</scope>
    <source>
        <strain evidence="1">21</strain>
    </source>
</reference>
<protein>
    <submittedName>
        <fullName evidence="1">Uncharacterized protein</fullName>
    </submittedName>
</protein>
<organism evidence="1">
    <name type="scientific">Sphingobacterium sp. (strain 21)</name>
    <dbReference type="NCBI Taxonomy" id="743722"/>
    <lineage>
        <taxon>Bacteria</taxon>
        <taxon>Pseudomonadati</taxon>
        <taxon>Bacteroidota</taxon>
        <taxon>Sphingobacteriia</taxon>
        <taxon>Sphingobacteriales</taxon>
        <taxon>Sphingobacteriaceae</taxon>
        <taxon>Sphingobacterium</taxon>
    </lineage>
</organism>
<name>F4C6Z9_SPHS2</name>
<dbReference type="AlphaFoldDB" id="F4C6Z9"/>
<proteinExistence type="predicted"/>
<evidence type="ECO:0000313" key="1">
    <source>
        <dbReference type="EMBL" id="ADZ79898.1"/>
    </source>
</evidence>